<dbReference type="EMBL" id="JABBMT010000011">
    <property type="protein sequence ID" value="NMM40999.1"/>
    <property type="molecule type" value="Genomic_DNA"/>
</dbReference>
<sequence length="222" mass="25112">MISCLLTSLSTLANTKQMRFNRPADTPQARYVIELMTLAYKELGYDVDIIDFNHQSALSAANNGTLDGQLGRIASISQQYQNLHQVNFSLFEFNLVLLKNCQQCTLEQLDNIAIQVGYPAAQSYLNEHPFIGDIIKVKSVTAQLNLLTQGKVQGVILLDFLLSTKHPKFNIKQFQTEVLAPIKSFHFLHSRHSALIPKLEEQLHKLNENGTIRLLRAKHNLD</sequence>
<evidence type="ECO:0000313" key="2">
    <source>
        <dbReference type="Proteomes" id="UP000570493"/>
    </source>
</evidence>
<dbReference type="AlphaFoldDB" id="A0A7Y0DSU7"/>
<dbReference type="Gene3D" id="3.40.190.10">
    <property type="entry name" value="Periplasmic binding protein-like II"/>
    <property type="match status" value="2"/>
</dbReference>
<organism evidence="1 2">
    <name type="scientific">Pseudoalteromonas arctica</name>
    <dbReference type="NCBI Taxonomy" id="394751"/>
    <lineage>
        <taxon>Bacteria</taxon>
        <taxon>Pseudomonadati</taxon>
        <taxon>Pseudomonadota</taxon>
        <taxon>Gammaproteobacteria</taxon>
        <taxon>Alteromonadales</taxon>
        <taxon>Pseudoalteromonadaceae</taxon>
        <taxon>Pseudoalteromonas</taxon>
    </lineage>
</organism>
<dbReference type="SUPFAM" id="SSF53850">
    <property type="entry name" value="Periplasmic binding protein-like II"/>
    <property type="match status" value="1"/>
</dbReference>
<protein>
    <submittedName>
        <fullName evidence="1">Amino acid ABC transporter substrate-binding protein</fullName>
    </submittedName>
</protein>
<proteinExistence type="predicted"/>
<reference evidence="1" key="1">
    <citation type="submission" date="2020-04" db="EMBL/GenBank/DDBJ databases">
        <title>Genome Sequencing for Pseudoaltermonas arctica.</title>
        <authorList>
            <person name="Elkins N.S."/>
        </authorList>
    </citation>
    <scope>NUCLEOTIDE SEQUENCE [LARGE SCALE GENOMIC DNA]</scope>
    <source>
        <strain evidence="1">NEC-BIFX-2020_0012</strain>
    </source>
</reference>
<name>A0A7Y0DSU7_9GAMM</name>
<gene>
    <name evidence="1" type="ORF">HHO47_09250</name>
</gene>
<accession>A0A7Y0DSU7</accession>
<dbReference type="Proteomes" id="UP000570493">
    <property type="component" value="Unassembled WGS sequence"/>
</dbReference>
<keyword evidence="2" id="KW-1185">Reference proteome</keyword>
<evidence type="ECO:0000313" key="1">
    <source>
        <dbReference type="EMBL" id="NMM40999.1"/>
    </source>
</evidence>
<comment type="caution">
    <text evidence="1">The sequence shown here is derived from an EMBL/GenBank/DDBJ whole genome shotgun (WGS) entry which is preliminary data.</text>
</comment>